<dbReference type="Proteomes" id="UP001246858">
    <property type="component" value="Unassembled WGS sequence"/>
</dbReference>
<proteinExistence type="predicted"/>
<keyword evidence="2" id="KW-1185">Reference proteome</keyword>
<reference evidence="1" key="1">
    <citation type="submission" date="2023-07" db="EMBL/GenBank/DDBJ databases">
        <title>Sorghum-associated microbial communities from plants grown in Nebraska, USA.</title>
        <authorList>
            <person name="Schachtman D."/>
        </authorList>
    </citation>
    <scope>NUCLEOTIDE SEQUENCE</scope>
    <source>
        <strain evidence="1">2697</strain>
    </source>
</reference>
<dbReference type="EMBL" id="JAVDTF010000001">
    <property type="protein sequence ID" value="MDR6782343.1"/>
    <property type="molecule type" value="Genomic_DNA"/>
</dbReference>
<evidence type="ECO:0000313" key="1">
    <source>
        <dbReference type="EMBL" id="MDR6782343.1"/>
    </source>
</evidence>
<accession>A0ACC6KT91</accession>
<gene>
    <name evidence="1" type="ORF">J2X78_000895</name>
</gene>
<comment type="caution">
    <text evidence="1">The sequence shown here is derived from an EMBL/GenBank/DDBJ whole genome shotgun (WGS) entry which is preliminary data.</text>
</comment>
<evidence type="ECO:0000313" key="2">
    <source>
        <dbReference type="Proteomes" id="UP001246858"/>
    </source>
</evidence>
<protein>
    <submittedName>
        <fullName evidence="1">Ferric-dicitrate binding protein FerR (Iron transport regulator)</fullName>
    </submittedName>
</protein>
<sequence>MQKIDDKLLDKFHSGKCTPEEESIIDYLMHYDDNSIDISGMEAELDDLQAASLISKRTEPKKWPFLAAGIAAAVAIIIGAAVLLFNSTEQPVENYTNDIKPGTNKAILTLPNGTTIDLSEAKNGELAVDGGVRVVKQSDGQLLYQFKSKDVKLTPLTPRDSLSALVSVGVPKKNDADHLNTLRTPLGGQYHIALPDGTNVWLNAGSMLKFPSTFEGLAERRVLLSGEAYFEVAQVKTLLGMKKRARKQPFIVKTASQEVMVLGTHFNINAYPDEKETKTTLLEGSVGITAPLLQAEQTMLKPDDQAVNDGSIIRVKKVDTELAVAWMKGEFMFKDDNLESIMRKVARWYNVEVVYEHNEARKEMFGGGVSRYDKISKVLSALEGASDLKFKVIGRKVIVTK</sequence>
<name>A0ACC6KT91_9SPHI</name>
<organism evidence="1 2">
    <name type="scientific">Pedobacter africanus</name>
    <dbReference type="NCBI Taxonomy" id="151894"/>
    <lineage>
        <taxon>Bacteria</taxon>
        <taxon>Pseudomonadati</taxon>
        <taxon>Bacteroidota</taxon>
        <taxon>Sphingobacteriia</taxon>
        <taxon>Sphingobacteriales</taxon>
        <taxon>Sphingobacteriaceae</taxon>
        <taxon>Pedobacter</taxon>
    </lineage>
</organism>